<keyword evidence="4" id="KW-1185">Reference proteome</keyword>
<evidence type="ECO:0000259" key="2">
    <source>
        <dbReference type="PROSITE" id="PS50097"/>
    </source>
</evidence>
<dbReference type="Proteomes" id="UP000672032">
    <property type="component" value="Chromosome 1"/>
</dbReference>
<protein>
    <recommendedName>
        <fullName evidence="2">BTB domain-containing protein</fullName>
    </recommendedName>
</protein>
<dbReference type="InterPro" id="IPR011333">
    <property type="entry name" value="SKP1/BTB/POZ_sf"/>
</dbReference>
<dbReference type="OrthoDB" id="3525768at2759"/>
<evidence type="ECO:0000256" key="1">
    <source>
        <dbReference type="SAM" id="MobiDB-lite"/>
    </source>
</evidence>
<dbReference type="EMBL" id="CP063405">
    <property type="protein sequence ID" value="QSZ28626.1"/>
    <property type="molecule type" value="Genomic_DNA"/>
</dbReference>
<dbReference type="InterPro" id="IPR000210">
    <property type="entry name" value="BTB/POZ_dom"/>
</dbReference>
<proteinExistence type="predicted"/>
<evidence type="ECO:0000313" key="3">
    <source>
        <dbReference type="EMBL" id="QSZ28626.1"/>
    </source>
</evidence>
<organism evidence="3 4">
    <name type="scientific">Monilinia vaccinii-corymbosi</name>
    <dbReference type="NCBI Taxonomy" id="61207"/>
    <lineage>
        <taxon>Eukaryota</taxon>
        <taxon>Fungi</taxon>
        <taxon>Dikarya</taxon>
        <taxon>Ascomycota</taxon>
        <taxon>Pezizomycotina</taxon>
        <taxon>Leotiomycetes</taxon>
        <taxon>Helotiales</taxon>
        <taxon>Sclerotiniaceae</taxon>
        <taxon>Monilinia</taxon>
    </lineage>
</organism>
<dbReference type="SUPFAM" id="SSF54695">
    <property type="entry name" value="POZ domain"/>
    <property type="match status" value="1"/>
</dbReference>
<dbReference type="CDD" id="cd18186">
    <property type="entry name" value="BTB_POZ_ZBTB_KLHL-like"/>
    <property type="match status" value="1"/>
</dbReference>
<feature type="region of interest" description="Disordered" evidence="1">
    <location>
        <begin position="1"/>
        <end position="115"/>
    </location>
</feature>
<feature type="compositionally biased region" description="Low complexity" evidence="1">
    <location>
        <begin position="73"/>
        <end position="91"/>
    </location>
</feature>
<evidence type="ECO:0000313" key="4">
    <source>
        <dbReference type="Proteomes" id="UP000672032"/>
    </source>
</evidence>
<dbReference type="PROSITE" id="PS50097">
    <property type="entry name" value="BTB"/>
    <property type="match status" value="1"/>
</dbReference>
<name>A0A8A3P0C0_9HELO</name>
<dbReference type="AlphaFoldDB" id="A0A8A3P0C0"/>
<dbReference type="Gene3D" id="3.30.710.10">
    <property type="entry name" value="Potassium Channel Kv1.1, Chain A"/>
    <property type="match status" value="1"/>
</dbReference>
<reference evidence="3" key="1">
    <citation type="submission" date="2020-10" db="EMBL/GenBank/DDBJ databases">
        <title>Genome Sequence of Monilinia vaccinii-corymbosi Sheds Light on Mummy Berry Disease Infection of Blueberry and Mating Type.</title>
        <authorList>
            <person name="Yow A.G."/>
            <person name="Zhang Y."/>
            <person name="Bansal K."/>
            <person name="Eacker S.M."/>
            <person name="Sullivan S."/>
            <person name="Liachko I."/>
            <person name="Cubeta M.A."/>
            <person name="Rollins J.A."/>
            <person name="Ashrafi H."/>
        </authorList>
    </citation>
    <scope>NUCLEOTIDE SEQUENCE</scope>
    <source>
        <strain evidence="3">RL-1</strain>
    </source>
</reference>
<gene>
    <name evidence="3" type="ORF">DSL72_003125</name>
</gene>
<accession>A0A8A3P0C0</accession>
<feature type="compositionally biased region" description="Low complexity" evidence="1">
    <location>
        <begin position="8"/>
        <end position="17"/>
    </location>
</feature>
<feature type="domain" description="BTB" evidence="2">
    <location>
        <begin position="216"/>
        <end position="287"/>
    </location>
</feature>
<sequence length="423" mass="45809">MPVFSAKSSPSTPSHPTDSIDDWEIDLLPAVSGSVGPDSTVRSSLSFGHTAENGTPVAKDMDIPSAQPTTNLSGTDSSSTTNCTGSTTTPGLLTAESSSAMNGPSKKRIPPATPSETLRLAFYDVDGGPARSIQGKNTAKAARSNVFGSQMMGPMKETPFLFGRSVGTTTGTSMALETSNSLDVPPSKRAKTAGHHIVAQLPADEFTNKLDIFRGPEVLVTAGIGLMLKIYRVPRALLIQASPYFESAIKVEKIGQLSQEIIEFNCSSFAVDFVVQFLYTGAFVCPKAIAESGPRKIAILLEFYELAEKLDLDVLEKVLEVIKELLVEDYRNLQPEHIRKAVGFPALHVVRTLFARSCIQAYLESVNPVADEQARKFLFKKELQELDGFAADLMRVYGEVAGKRTPGNFAESYNPLDGKRFQY</sequence>